<dbReference type="KEGG" id="ebt:EBL_c25160"/>
<sequence>MKSENIYIVWAHPRTDSLTARVVEEIQGEAAAQGMRSTTLDLYRRGFNPVLETADEPDWKNPDKHYSEQVQQLFGELQDKDTLVVVFPVWWYSFPAMIKGWIDRVLNYGLAYGGGRKIPVSRIRWVALVGGSGDKFAANGWEENLSHYLNTMVRYIGVEDSAVTFLYNTIGVEEGIDNRQQHYDALFSQARGMVKGLR</sequence>
<keyword evidence="5" id="KW-1185">Reference proteome</keyword>
<accession>K6VWW9</accession>
<dbReference type="InterPro" id="IPR029039">
    <property type="entry name" value="Flavoprotein-like_sf"/>
</dbReference>
<dbReference type="GO" id="GO:0003955">
    <property type="term" value="F:NAD(P)H dehydrogenase (quinone) activity"/>
    <property type="evidence" value="ECO:0007669"/>
    <property type="project" value="TreeGrafter"/>
</dbReference>
<dbReference type="EMBL" id="CP001560">
    <property type="protein sequence ID" value="AFJ47602.1"/>
    <property type="molecule type" value="Genomic_DNA"/>
</dbReference>
<organism evidence="4 5">
    <name type="scientific">Shimwellia blattae (strain ATCC 29907 / DSM 4481 / JCM 1650 / NBRC 105725 / CDC 9005-74)</name>
    <name type="common">Escherichia blattae</name>
    <dbReference type="NCBI Taxonomy" id="630626"/>
    <lineage>
        <taxon>Bacteria</taxon>
        <taxon>Pseudomonadati</taxon>
        <taxon>Pseudomonadota</taxon>
        <taxon>Gammaproteobacteria</taxon>
        <taxon>Enterobacterales</taxon>
        <taxon>Enterobacteriaceae</taxon>
        <taxon>Shimwellia</taxon>
    </lineage>
</organism>
<protein>
    <submittedName>
        <fullName evidence="4">NAD(P)H oxidoreductase</fullName>
    </submittedName>
</protein>
<evidence type="ECO:0000313" key="4">
    <source>
        <dbReference type="EMBL" id="AFJ47602.1"/>
    </source>
</evidence>
<evidence type="ECO:0000256" key="1">
    <source>
        <dbReference type="ARBA" id="ARBA00006252"/>
    </source>
</evidence>
<dbReference type="Proteomes" id="UP000001955">
    <property type="component" value="Chromosome"/>
</dbReference>
<dbReference type="PATRIC" id="fig|630626.3.peg.2439"/>
<dbReference type="SUPFAM" id="SSF52218">
    <property type="entry name" value="Flavoproteins"/>
    <property type="match status" value="1"/>
</dbReference>
<dbReference type="HOGENOM" id="CLU_058643_1_1_6"/>
<dbReference type="InterPro" id="IPR003680">
    <property type="entry name" value="Flavodoxin_fold"/>
</dbReference>
<dbReference type="PANTHER" id="PTHR10204:SF34">
    <property type="entry name" value="NAD(P)H DEHYDROGENASE [QUINONE] 1 ISOFORM 1"/>
    <property type="match status" value="1"/>
</dbReference>
<dbReference type="Pfam" id="PF02525">
    <property type="entry name" value="Flavodoxin_2"/>
    <property type="match status" value="1"/>
</dbReference>
<dbReference type="NCBIfam" id="NF007280">
    <property type="entry name" value="PRK09739.1"/>
    <property type="match status" value="1"/>
</dbReference>
<name>I2BAP8_SHIBC</name>
<dbReference type="GO" id="GO:0005829">
    <property type="term" value="C:cytosol"/>
    <property type="evidence" value="ECO:0007669"/>
    <property type="project" value="TreeGrafter"/>
</dbReference>
<accession>I2BAP8</accession>
<proteinExistence type="inferred from homology"/>
<dbReference type="PANTHER" id="PTHR10204">
    <property type="entry name" value="NAD P H OXIDOREDUCTASE-RELATED"/>
    <property type="match status" value="1"/>
</dbReference>
<comment type="similarity">
    <text evidence="1">Belongs to the NAD(P)H dehydrogenase (quinone) family.</text>
</comment>
<gene>
    <name evidence="4" type="primary">ycaK</name>
    <name evidence="4" type="ordered locus">EBL_c25160</name>
</gene>
<evidence type="ECO:0000256" key="2">
    <source>
        <dbReference type="ARBA" id="ARBA00023002"/>
    </source>
</evidence>
<reference evidence="4 5" key="1">
    <citation type="journal article" date="2012" name="J. Bacteriol.">
        <title>Complete genome sequence of the B12-producing Shimwellia blattae strain DSM 4481, isolated from a cockroach.</title>
        <authorList>
            <person name="Brzuszkiewicz E."/>
            <person name="Waschkowitz T."/>
            <person name="Wiezer A."/>
            <person name="Daniel R."/>
        </authorList>
    </citation>
    <scope>NUCLEOTIDE SEQUENCE [LARGE SCALE GENOMIC DNA]</scope>
    <source>
        <strain evidence="5">ATCC 29907 / DSM 4481 / JCM 1650 / NBRC 105725 / CDC 9005-74</strain>
    </source>
</reference>
<dbReference type="STRING" id="630626.EBL_c25160"/>
<dbReference type="OrthoDB" id="9798454at2"/>
<dbReference type="InterPro" id="IPR051545">
    <property type="entry name" value="NAD(P)H_dehydrogenase_qn"/>
</dbReference>
<feature type="domain" description="Flavodoxin-like fold" evidence="3">
    <location>
        <begin position="5"/>
        <end position="185"/>
    </location>
</feature>
<dbReference type="AlphaFoldDB" id="I2BAP8"/>
<dbReference type="RefSeq" id="WP_002439539.1">
    <property type="nucleotide sequence ID" value="NC_017910.1"/>
</dbReference>
<evidence type="ECO:0000313" key="5">
    <source>
        <dbReference type="Proteomes" id="UP000001955"/>
    </source>
</evidence>
<evidence type="ECO:0000259" key="3">
    <source>
        <dbReference type="Pfam" id="PF02525"/>
    </source>
</evidence>
<dbReference type="Gene3D" id="3.40.50.360">
    <property type="match status" value="1"/>
</dbReference>
<dbReference type="eggNOG" id="COG2249">
    <property type="taxonomic scope" value="Bacteria"/>
</dbReference>
<keyword evidence="2" id="KW-0560">Oxidoreductase</keyword>